<dbReference type="RefSeq" id="WP_003461658.1">
    <property type="nucleotide sequence ID" value="NZ_ABDW01000002.1"/>
</dbReference>
<reference evidence="1 2" key="1">
    <citation type="submission" date="2007-07" db="EMBL/GenBank/DDBJ databases">
        <title>Annotation of Clostridium perfringens E str. JGS1987.</title>
        <authorList>
            <person name="Paulsen I."/>
            <person name="Sebastian Y."/>
        </authorList>
    </citation>
    <scope>NUCLEOTIDE SEQUENCE [LARGE SCALE GENOMIC DNA]</scope>
    <source>
        <strain evidence="2">E str. JGS1987</strain>
    </source>
</reference>
<proteinExistence type="predicted"/>
<evidence type="ECO:0000313" key="2">
    <source>
        <dbReference type="Proteomes" id="UP000005337"/>
    </source>
</evidence>
<accession>B1BPH0</accession>
<evidence type="ECO:0000313" key="1">
    <source>
        <dbReference type="EMBL" id="EDT16557.1"/>
    </source>
</evidence>
<comment type="caution">
    <text evidence="1">The sequence shown here is derived from an EMBL/GenBank/DDBJ whole genome shotgun (WGS) entry which is preliminary data.</text>
</comment>
<dbReference type="Proteomes" id="UP000005337">
    <property type="component" value="Unassembled WGS sequence"/>
</dbReference>
<organism evidence="1 2">
    <name type="scientific">Clostridium perfringens E str. JGS1987</name>
    <dbReference type="NCBI Taxonomy" id="451755"/>
    <lineage>
        <taxon>Bacteria</taxon>
        <taxon>Bacillati</taxon>
        <taxon>Bacillota</taxon>
        <taxon>Clostridia</taxon>
        <taxon>Eubacteriales</taxon>
        <taxon>Clostridiaceae</taxon>
        <taxon>Clostridium</taxon>
    </lineage>
</organism>
<name>B1BPH0_CLOPF</name>
<dbReference type="AlphaFoldDB" id="B1BPH0"/>
<gene>
    <name evidence="1" type="ORF">AC3_0778</name>
</gene>
<dbReference type="EMBL" id="ABDW01000002">
    <property type="protein sequence ID" value="EDT16557.1"/>
    <property type="molecule type" value="Genomic_DNA"/>
</dbReference>
<sequence>MKKRSVVVILVILCIFGVIKCSLILDGYMQVKKESEINSEKVELNDKNINKSIKEMLTNLFEIGDAKLDEQEFFETYRKKTFENFYIDYDNENRSYVALLIFRHFFYNLEENRNKESIKTNIKIENIYKLSDNNYEVKFIVEKEFNYKDNPNIIKLEEEYNALIINENNKYLIKEIYNIKDFNNYINKEHKISKYYTKRSKLYSEYLIFKKGQYSNLNEGLDREEILNDGYVI</sequence>
<protein>
    <submittedName>
        <fullName evidence="1">Uncharacterized protein</fullName>
    </submittedName>
</protein>